<dbReference type="AlphaFoldDB" id="A0A183V2M4"/>
<protein>
    <submittedName>
        <fullName evidence="3">Transposase</fullName>
    </submittedName>
</protein>
<evidence type="ECO:0000313" key="1">
    <source>
        <dbReference type="EMBL" id="VDM46315.1"/>
    </source>
</evidence>
<accession>A0A183V2M4</accession>
<name>A0A183V2M4_TOXCA</name>
<evidence type="ECO:0000313" key="2">
    <source>
        <dbReference type="Proteomes" id="UP000050794"/>
    </source>
</evidence>
<proteinExistence type="predicted"/>
<gene>
    <name evidence="1" type="ORF">TCNE_LOCUS14994</name>
</gene>
<organism evidence="2 3">
    <name type="scientific">Toxocara canis</name>
    <name type="common">Canine roundworm</name>
    <dbReference type="NCBI Taxonomy" id="6265"/>
    <lineage>
        <taxon>Eukaryota</taxon>
        <taxon>Metazoa</taxon>
        <taxon>Ecdysozoa</taxon>
        <taxon>Nematoda</taxon>
        <taxon>Chromadorea</taxon>
        <taxon>Rhabditida</taxon>
        <taxon>Spirurina</taxon>
        <taxon>Ascaridomorpha</taxon>
        <taxon>Ascaridoidea</taxon>
        <taxon>Toxocaridae</taxon>
        <taxon>Toxocara</taxon>
    </lineage>
</organism>
<keyword evidence="2" id="KW-1185">Reference proteome</keyword>
<reference evidence="3" key="1">
    <citation type="submission" date="2016-06" db="UniProtKB">
        <authorList>
            <consortium name="WormBaseParasite"/>
        </authorList>
    </citation>
    <scope>IDENTIFICATION</scope>
</reference>
<reference evidence="1 2" key="2">
    <citation type="submission" date="2018-11" db="EMBL/GenBank/DDBJ databases">
        <authorList>
            <consortium name="Pathogen Informatics"/>
        </authorList>
    </citation>
    <scope>NUCLEOTIDE SEQUENCE [LARGE SCALE GENOMIC DNA]</scope>
</reference>
<evidence type="ECO:0000313" key="3">
    <source>
        <dbReference type="WBParaSite" id="TCNE_0001499401-mRNA-1"/>
    </source>
</evidence>
<dbReference type="Proteomes" id="UP000050794">
    <property type="component" value="Unassembled WGS sequence"/>
</dbReference>
<sequence length="125" mass="14287">MMPSVRYAGSGVATFPNAKNSVSLRSSQAIAKPISPDQVAVYPVYLMDRFIKSPGSFTSSWSTTRRPALWKLFRANCWNIPHRFTGKHRSHLCAIKRRLQHLRAARSKIEKDKRKRSFIHVCGCK</sequence>
<dbReference type="WBParaSite" id="TCNE_0001499401-mRNA-1">
    <property type="protein sequence ID" value="TCNE_0001499401-mRNA-1"/>
    <property type="gene ID" value="TCNE_0001499401"/>
</dbReference>
<dbReference type="EMBL" id="UYWY01022571">
    <property type="protein sequence ID" value="VDM46315.1"/>
    <property type="molecule type" value="Genomic_DNA"/>
</dbReference>